<dbReference type="Proteomes" id="UP001283361">
    <property type="component" value="Unassembled WGS sequence"/>
</dbReference>
<dbReference type="AlphaFoldDB" id="A0AAE1DED6"/>
<evidence type="ECO:0000313" key="2">
    <source>
        <dbReference type="Proteomes" id="UP001283361"/>
    </source>
</evidence>
<proteinExistence type="predicted"/>
<accession>A0AAE1DED6</accession>
<organism evidence="1 2">
    <name type="scientific">Elysia crispata</name>
    <name type="common">lettuce slug</name>
    <dbReference type="NCBI Taxonomy" id="231223"/>
    <lineage>
        <taxon>Eukaryota</taxon>
        <taxon>Metazoa</taxon>
        <taxon>Spiralia</taxon>
        <taxon>Lophotrochozoa</taxon>
        <taxon>Mollusca</taxon>
        <taxon>Gastropoda</taxon>
        <taxon>Heterobranchia</taxon>
        <taxon>Euthyneura</taxon>
        <taxon>Panpulmonata</taxon>
        <taxon>Sacoglossa</taxon>
        <taxon>Placobranchoidea</taxon>
        <taxon>Plakobranchidae</taxon>
        <taxon>Elysia</taxon>
    </lineage>
</organism>
<dbReference type="EMBL" id="JAWDGP010004147">
    <property type="protein sequence ID" value="KAK3767476.1"/>
    <property type="molecule type" value="Genomic_DNA"/>
</dbReference>
<gene>
    <name evidence="1" type="ORF">RRG08_059046</name>
</gene>
<keyword evidence="2" id="KW-1185">Reference proteome</keyword>
<protein>
    <submittedName>
        <fullName evidence="1">Uncharacterized protein</fullName>
    </submittedName>
</protein>
<reference evidence="1" key="1">
    <citation type="journal article" date="2023" name="G3 (Bethesda)">
        <title>A reference genome for the long-term kleptoplast-retaining sea slug Elysia crispata morphotype clarki.</title>
        <authorList>
            <person name="Eastman K.E."/>
            <person name="Pendleton A.L."/>
            <person name="Shaikh M.A."/>
            <person name="Suttiyut T."/>
            <person name="Ogas R."/>
            <person name="Tomko P."/>
            <person name="Gavelis G."/>
            <person name="Widhalm J.R."/>
            <person name="Wisecaver J.H."/>
        </authorList>
    </citation>
    <scope>NUCLEOTIDE SEQUENCE</scope>
    <source>
        <strain evidence="1">ECLA1</strain>
    </source>
</reference>
<name>A0AAE1DED6_9GAST</name>
<evidence type="ECO:0000313" key="1">
    <source>
        <dbReference type="EMBL" id="KAK3767476.1"/>
    </source>
</evidence>
<sequence>MYQCPPLTRRRSSPHGAINLHVRTRFVHYNYPAIEPALILWGTGGHFSASRLRMLITTDASITGRSPPLQGLENLCSLKGNKSFLRNRMNFDRKISQGS</sequence>
<comment type="caution">
    <text evidence="1">The sequence shown here is derived from an EMBL/GenBank/DDBJ whole genome shotgun (WGS) entry which is preliminary data.</text>
</comment>